<accession>A0A7J3I7K4</accession>
<reference evidence="8" key="1">
    <citation type="journal article" date="2020" name="mSystems">
        <title>Genome- and Community-Level Interaction Insights into Carbon Utilization and Element Cycling Functions of Hydrothermarchaeota in Hydrothermal Sediment.</title>
        <authorList>
            <person name="Zhou Z."/>
            <person name="Liu Y."/>
            <person name="Xu W."/>
            <person name="Pan J."/>
            <person name="Luo Z.H."/>
            <person name="Li M."/>
        </authorList>
    </citation>
    <scope>NUCLEOTIDE SEQUENCE [LARGE SCALE GENOMIC DNA]</scope>
    <source>
        <strain evidence="8">SpSt-618</strain>
        <strain evidence="9">SpSt-657</strain>
    </source>
</reference>
<dbReference type="InterPro" id="IPR055235">
    <property type="entry name" value="ASD1_cat"/>
</dbReference>
<organism evidence="8">
    <name type="scientific">Ignisphaera aggregans</name>
    <dbReference type="NCBI Taxonomy" id="334771"/>
    <lineage>
        <taxon>Archaea</taxon>
        <taxon>Thermoproteota</taxon>
        <taxon>Thermoprotei</taxon>
        <taxon>Desulfurococcales</taxon>
        <taxon>Desulfurococcaceae</taxon>
        <taxon>Ignisphaera</taxon>
    </lineage>
</organism>
<keyword evidence="5" id="KW-0119">Carbohydrate metabolism</keyword>
<dbReference type="AlphaFoldDB" id="A0A7J3I7K4"/>
<name>A0A7J3I7K4_9CREN</name>
<evidence type="ECO:0000256" key="6">
    <source>
        <dbReference type="ARBA" id="ARBA00023295"/>
    </source>
</evidence>
<dbReference type="InterPro" id="IPR010720">
    <property type="entry name" value="Alpha-L-AF_C"/>
</dbReference>
<evidence type="ECO:0000256" key="2">
    <source>
        <dbReference type="ARBA" id="ARBA00007186"/>
    </source>
</evidence>
<dbReference type="EC" id="3.2.1.55" evidence="3"/>
<protein>
    <recommendedName>
        <fullName evidence="3">non-reducing end alpha-L-arabinofuranosidase</fullName>
        <ecNumber evidence="3">3.2.1.55</ecNumber>
    </recommendedName>
</protein>
<dbReference type="Pfam" id="PF06964">
    <property type="entry name" value="Alpha-L-AF_C"/>
    <property type="match status" value="1"/>
</dbReference>
<sequence length="471" mass="54303">MDRRIYGQFIEHLGRCIYGGIWIGEASRIPNVRGYRLDVLNAVKGIRMPISRWPGGNFASQYHWMDGIGPREQRPKRYDLAWGQEEPNEFGTDEYIKWVKIIGAEPYIVVNAGNGTPEEAAAWVEYCNSSRDTYYALLRKRYGNSEPYNVRLWGIGNELYGRWQVGFCRDGEECGWRTVQFADHMRRIDPEIKLVAVGVDNDTEWNADIVRTAGSYIDYLSIHTYIFTDRQGKTYDELVAWPIYIEENLKHIYHTVEQVKAKYKIKRDIKLAFDEWNVWYPEAQPPHLVQLTSIKDAVFTGLVLNSLQRLVRMVPIACFAQTVNVLPLIVTDDEGRMVLSPQYYVFKLYTEAIEGDVISTTVFSPSYTSRELDREIPFIDASAVFTRSKNMLYLYIVNRHPEESAEITLHIKDFTPSIVRHRYLAGTGIDDRNTFDNPDSVAIEEKSYTLSVSQVVGIPPHSINLLILTKP</sequence>
<dbReference type="GO" id="GO:0000272">
    <property type="term" value="P:polysaccharide catabolic process"/>
    <property type="evidence" value="ECO:0007669"/>
    <property type="project" value="TreeGrafter"/>
</dbReference>
<evidence type="ECO:0000256" key="4">
    <source>
        <dbReference type="ARBA" id="ARBA00022801"/>
    </source>
</evidence>
<comment type="similarity">
    <text evidence="2">Belongs to the glycosyl hydrolase 51 family.</text>
</comment>
<keyword evidence="4" id="KW-0378">Hydrolase</keyword>
<dbReference type="SUPFAM" id="SSF51445">
    <property type="entry name" value="(Trans)glycosidases"/>
    <property type="match status" value="1"/>
</dbReference>
<feature type="domain" description="Alpha-L-arabinofuranosidase C-terminal" evidence="7">
    <location>
        <begin position="274"/>
        <end position="462"/>
    </location>
</feature>
<dbReference type="Pfam" id="PF22848">
    <property type="entry name" value="ASD1_dom"/>
    <property type="match status" value="1"/>
</dbReference>
<dbReference type="InterPro" id="IPR017853">
    <property type="entry name" value="GH"/>
</dbReference>
<dbReference type="PANTHER" id="PTHR43576:SF3">
    <property type="entry name" value="ALPHA-L-ARABINOFURANOSIDASE C"/>
    <property type="match status" value="1"/>
</dbReference>
<keyword evidence="6" id="KW-0326">Glycosidase</keyword>
<dbReference type="PANTHER" id="PTHR43576">
    <property type="entry name" value="ALPHA-L-ARABINOFURANOSIDASE C-RELATED"/>
    <property type="match status" value="1"/>
</dbReference>
<gene>
    <name evidence="8" type="ORF">ENT87_04355</name>
    <name evidence="9" type="ORF">ENU30_06420</name>
</gene>
<dbReference type="GO" id="GO:0046556">
    <property type="term" value="F:alpha-L-arabinofuranosidase activity"/>
    <property type="evidence" value="ECO:0007669"/>
    <property type="project" value="UniProtKB-EC"/>
</dbReference>
<dbReference type="EMBL" id="DTBZ01000120">
    <property type="protein sequence ID" value="HGQ18589.1"/>
    <property type="molecule type" value="Genomic_DNA"/>
</dbReference>
<dbReference type="Gene3D" id="2.60.40.1180">
    <property type="entry name" value="Golgi alpha-mannosidase II"/>
    <property type="match status" value="1"/>
</dbReference>
<dbReference type="Gene3D" id="3.20.20.80">
    <property type="entry name" value="Glycosidases"/>
    <property type="match status" value="1"/>
</dbReference>
<comment type="catalytic activity">
    <reaction evidence="1">
        <text>Hydrolysis of terminal non-reducing alpha-L-arabinofuranoside residues in alpha-L-arabinosides.</text>
        <dbReference type="EC" id="3.2.1.55"/>
    </reaction>
</comment>
<evidence type="ECO:0000259" key="7">
    <source>
        <dbReference type="SMART" id="SM00813"/>
    </source>
</evidence>
<dbReference type="SUPFAM" id="SSF51011">
    <property type="entry name" value="Glycosyl hydrolase domain"/>
    <property type="match status" value="1"/>
</dbReference>
<comment type="caution">
    <text evidence="8">The sequence shown here is derived from an EMBL/GenBank/DDBJ whole genome shotgun (WGS) entry which is preliminary data.</text>
</comment>
<evidence type="ECO:0000256" key="1">
    <source>
        <dbReference type="ARBA" id="ARBA00001462"/>
    </source>
</evidence>
<evidence type="ECO:0000256" key="5">
    <source>
        <dbReference type="ARBA" id="ARBA00023277"/>
    </source>
</evidence>
<dbReference type="InterPro" id="IPR013780">
    <property type="entry name" value="Glyco_hydro_b"/>
</dbReference>
<evidence type="ECO:0000313" key="9">
    <source>
        <dbReference type="EMBL" id="HGQ18589.1"/>
    </source>
</evidence>
<dbReference type="SMART" id="SM00813">
    <property type="entry name" value="Alpha-L-AF_C"/>
    <property type="match status" value="1"/>
</dbReference>
<evidence type="ECO:0000256" key="3">
    <source>
        <dbReference type="ARBA" id="ARBA00012670"/>
    </source>
</evidence>
<dbReference type="EMBL" id="DTAI01000126">
    <property type="protein sequence ID" value="HGN36766.1"/>
    <property type="molecule type" value="Genomic_DNA"/>
</dbReference>
<evidence type="ECO:0000313" key="8">
    <source>
        <dbReference type="EMBL" id="HGN36766.1"/>
    </source>
</evidence>
<proteinExistence type="inferred from homology"/>
<dbReference type="GO" id="GO:0046373">
    <property type="term" value="P:L-arabinose metabolic process"/>
    <property type="evidence" value="ECO:0007669"/>
    <property type="project" value="InterPro"/>
</dbReference>